<dbReference type="InterPro" id="IPR011614">
    <property type="entry name" value="Catalase_core"/>
</dbReference>
<proteinExistence type="predicted"/>
<dbReference type="SUPFAM" id="SSF56634">
    <property type="entry name" value="Heme-dependent catalase-like"/>
    <property type="match status" value="1"/>
</dbReference>
<reference evidence="2 3" key="1">
    <citation type="submission" date="2013-05" db="EMBL/GenBank/DDBJ databases">
        <title>Drechslerella stenobrocha genome reveals carnivorous origination and mechanical trapping mechanism of predatory fungi.</title>
        <authorList>
            <person name="Liu X."/>
            <person name="Zhang W."/>
            <person name="Liu K."/>
        </authorList>
    </citation>
    <scope>NUCLEOTIDE SEQUENCE [LARGE SCALE GENOMIC DNA]</scope>
    <source>
        <strain evidence="2 3">248</strain>
    </source>
</reference>
<evidence type="ECO:0000313" key="3">
    <source>
        <dbReference type="Proteomes" id="UP000024837"/>
    </source>
</evidence>
<dbReference type="PANTHER" id="PTHR11465">
    <property type="entry name" value="CATALASE"/>
    <property type="match status" value="1"/>
</dbReference>
<gene>
    <name evidence="2" type="ORF">DRE_01090</name>
</gene>
<evidence type="ECO:0000259" key="1">
    <source>
        <dbReference type="SMART" id="SM01060"/>
    </source>
</evidence>
<dbReference type="GO" id="GO:0005777">
    <property type="term" value="C:peroxisome"/>
    <property type="evidence" value="ECO:0007669"/>
    <property type="project" value="TreeGrafter"/>
</dbReference>
<dbReference type="Gene3D" id="2.40.180.10">
    <property type="entry name" value="Catalase core domain"/>
    <property type="match status" value="1"/>
</dbReference>
<dbReference type="GO" id="GO:0005739">
    <property type="term" value="C:mitochondrion"/>
    <property type="evidence" value="ECO:0007669"/>
    <property type="project" value="TreeGrafter"/>
</dbReference>
<dbReference type="InterPro" id="IPR024168">
    <property type="entry name" value="Catalase_SrpA-type_pred"/>
</dbReference>
<dbReference type="PANTHER" id="PTHR11465:SF62">
    <property type="entry name" value="CATALASE T"/>
    <property type="match status" value="1"/>
</dbReference>
<keyword evidence="3" id="KW-1185">Reference proteome</keyword>
<dbReference type="Gene3D" id="1.20.1280.120">
    <property type="match status" value="1"/>
</dbReference>
<accession>W7HMD1</accession>
<dbReference type="CDD" id="cd08153">
    <property type="entry name" value="srpA_like"/>
    <property type="match status" value="1"/>
</dbReference>
<dbReference type="GO" id="GO:0004096">
    <property type="term" value="F:catalase activity"/>
    <property type="evidence" value="ECO:0007669"/>
    <property type="project" value="InterPro"/>
</dbReference>
<dbReference type="OrthoDB" id="2379805at2759"/>
<dbReference type="GO" id="GO:0042542">
    <property type="term" value="P:response to hydrogen peroxide"/>
    <property type="evidence" value="ECO:0007669"/>
    <property type="project" value="TreeGrafter"/>
</dbReference>
<dbReference type="GO" id="GO:0042744">
    <property type="term" value="P:hydrogen peroxide catabolic process"/>
    <property type="evidence" value="ECO:0007669"/>
    <property type="project" value="TreeGrafter"/>
</dbReference>
<name>W7HMD1_9PEZI</name>
<dbReference type="Pfam" id="PF00199">
    <property type="entry name" value="Catalase"/>
    <property type="match status" value="1"/>
</dbReference>
<protein>
    <recommendedName>
        <fullName evidence="1">Catalase core domain-containing protein</fullName>
    </recommendedName>
</protein>
<sequence length="315" mass="34022">MPLSTNEQTNVTAGSLVAAIRAGATPHLGYRPNHTKGTLITGNFTPTPEATALTSAQHFQSGTVTPVTLRFSAATGIPTIADNIPESSPRGLAIRFHLGGRRHTDIVSHSIPFSPAKTGEDLLSFLQAAGTGPEAVGDYLATHPETAAFIAAPKPVTESFVGLTFWAVNAFKFIAADGTETFVRYRVLPTVGTRVLSEEELGEKGPDFLFEELRERLDTGPVELKLVVQVAEGDDVTDDGTVYWPEDRKIVELGTFKLEAEVESQKNNADQKYIIFDPIPRVSGIEPSNDPLLEVRAAAYLISGRERRAAPDPWS</sequence>
<organism evidence="2 3">
    <name type="scientific">Drechslerella stenobrocha 248</name>
    <dbReference type="NCBI Taxonomy" id="1043628"/>
    <lineage>
        <taxon>Eukaryota</taxon>
        <taxon>Fungi</taxon>
        <taxon>Dikarya</taxon>
        <taxon>Ascomycota</taxon>
        <taxon>Pezizomycotina</taxon>
        <taxon>Orbiliomycetes</taxon>
        <taxon>Orbiliales</taxon>
        <taxon>Orbiliaceae</taxon>
        <taxon>Drechslerella</taxon>
    </lineage>
</organism>
<dbReference type="SMART" id="SM01060">
    <property type="entry name" value="Catalase"/>
    <property type="match status" value="1"/>
</dbReference>
<dbReference type="InterPro" id="IPR018028">
    <property type="entry name" value="Catalase"/>
</dbReference>
<dbReference type="Proteomes" id="UP000024837">
    <property type="component" value="Unassembled WGS sequence"/>
</dbReference>
<dbReference type="AlphaFoldDB" id="W7HMD1"/>
<evidence type="ECO:0000313" key="2">
    <source>
        <dbReference type="EMBL" id="EWC44264.1"/>
    </source>
</evidence>
<dbReference type="GO" id="GO:0020037">
    <property type="term" value="F:heme binding"/>
    <property type="evidence" value="ECO:0007669"/>
    <property type="project" value="InterPro"/>
</dbReference>
<dbReference type="PIRSF" id="PIRSF000296">
    <property type="entry name" value="SrpA"/>
    <property type="match status" value="1"/>
</dbReference>
<dbReference type="HOGENOM" id="CLU_045961_0_0_1"/>
<feature type="domain" description="Catalase core" evidence="1">
    <location>
        <begin position="6"/>
        <end position="315"/>
    </location>
</feature>
<dbReference type="EMBL" id="KI966443">
    <property type="protein sequence ID" value="EWC44264.1"/>
    <property type="molecule type" value="Genomic_DNA"/>
</dbReference>
<dbReference type="InterPro" id="IPR020835">
    <property type="entry name" value="Catalase_sf"/>
</dbReference>
<dbReference type="PROSITE" id="PS51402">
    <property type="entry name" value="CATALASE_3"/>
    <property type="match status" value="1"/>
</dbReference>